<dbReference type="Pfam" id="PF16804">
    <property type="entry name" value="DUF5071"/>
    <property type="match status" value="1"/>
</dbReference>
<gene>
    <name evidence="2" type="ORF">TRIVIDRAFT_210062</name>
</gene>
<dbReference type="RefSeq" id="XP_013952918.1">
    <property type="nucleotide sequence ID" value="XM_014097443.1"/>
</dbReference>
<dbReference type="InterPro" id="IPR038692">
    <property type="entry name" value="Cthe_2751_sf"/>
</dbReference>
<sequence>MPDSQSQQIIEARWSRATLDEAIGSGSLDQVLRWIGTTPSTAAAAGAGADADHVSTTEACDILIDRAGEPLVIRGICSALSKPVKSRDDFFTACAGLDCIVSYLPLATLRLYRPGIEILAASTEESPPRVSLPSLTSRAKDAVKFIDFPELAWAPKHKFDFMGERSLSERVHTAQQMGPHAKDLLGWFADVNWPPRSGCIKQLARFPEVAVDPIKEIIPENRNDPEWLMHLLEFVEQHVSIGVLWEQLEPELVLLASSEAEDEENRDLTETAQRLLGQLNEWKREQGGNE</sequence>
<comment type="caution">
    <text evidence="2">The sequence shown here is derived from an EMBL/GenBank/DDBJ whole genome shotgun (WGS) entry which is preliminary data.</text>
</comment>
<evidence type="ECO:0000259" key="1">
    <source>
        <dbReference type="Pfam" id="PF16804"/>
    </source>
</evidence>
<dbReference type="InParanoid" id="G9N333"/>
<dbReference type="HOGENOM" id="CLU_083671_0_0_1"/>
<feature type="domain" description="DUF5071" evidence="1">
    <location>
        <begin position="153"/>
        <end position="276"/>
    </location>
</feature>
<dbReference type="Gene3D" id="1.25.40.750">
    <property type="entry name" value="Domain of unknown function DUF5071"/>
    <property type="match status" value="1"/>
</dbReference>
<evidence type="ECO:0000313" key="2">
    <source>
        <dbReference type="EMBL" id="EHK18718.1"/>
    </source>
</evidence>
<dbReference type="GeneID" id="25790544"/>
<keyword evidence="3" id="KW-1185">Reference proteome</keyword>
<dbReference type="OMA" id="YQHFLID"/>
<dbReference type="VEuPathDB" id="FungiDB:TRIVIDRAFT_210062"/>
<accession>G9N333</accession>
<protein>
    <recommendedName>
        <fullName evidence="1">DUF5071 domain-containing protein</fullName>
    </recommendedName>
</protein>
<evidence type="ECO:0000313" key="3">
    <source>
        <dbReference type="Proteomes" id="UP000007115"/>
    </source>
</evidence>
<dbReference type="CDD" id="cd11743">
    <property type="entry name" value="Cthe_2751_like"/>
    <property type="match status" value="1"/>
</dbReference>
<proteinExistence type="predicted"/>
<dbReference type="EMBL" id="ABDF02000085">
    <property type="protein sequence ID" value="EHK18718.1"/>
    <property type="molecule type" value="Genomic_DNA"/>
</dbReference>
<reference evidence="2 3" key="1">
    <citation type="journal article" date="2011" name="Genome Biol.">
        <title>Comparative genome sequence analysis underscores mycoparasitism as the ancestral life style of Trichoderma.</title>
        <authorList>
            <person name="Kubicek C.P."/>
            <person name="Herrera-Estrella A."/>
            <person name="Seidl-Seiboth V."/>
            <person name="Martinez D.A."/>
            <person name="Druzhinina I.S."/>
            <person name="Thon M."/>
            <person name="Zeilinger S."/>
            <person name="Casas-Flores S."/>
            <person name="Horwitz B.A."/>
            <person name="Mukherjee P.K."/>
            <person name="Mukherjee M."/>
            <person name="Kredics L."/>
            <person name="Alcaraz L.D."/>
            <person name="Aerts A."/>
            <person name="Antal Z."/>
            <person name="Atanasova L."/>
            <person name="Cervantes-Badillo M.G."/>
            <person name="Challacombe J."/>
            <person name="Chertkov O."/>
            <person name="McCluskey K."/>
            <person name="Coulpier F."/>
            <person name="Deshpande N."/>
            <person name="von Doehren H."/>
            <person name="Ebbole D.J."/>
            <person name="Esquivel-Naranjo E.U."/>
            <person name="Fekete E."/>
            <person name="Flipphi M."/>
            <person name="Glaser F."/>
            <person name="Gomez-Rodriguez E.Y."/>
            <person name="Gruber S."/>
            <person name="Han C."/>
            <person name="Henrissat B."/>
            <person name="Hermosa R."/>
            <person name="Hernandez-Onate M."/>
            <person name="Karaffa L."/>
            <person name="Kosti I."/>
            <person name="Le Crom S."/>
            <person name="Lindquist E."/>
            <person name="Lucas S."/>
            <person name="Luebeck M."/>
            <person name="Luebeck P.S."/>
            <person name="Margeot A."/>
            <person name="Metz B."/>
            <person name="Misra M."/>
            <person name="Nevalainen H."/>
            <person name="Omann M."/>
            <person name="Packer N."/>
            <person name="Perrone G."/>
            <person name="Uresti-Rivera E.E."/>
            <person name="Salamov A."/>
            <person name="Schmoll M."/>
            <person name="Seiboth B."/>
            <person name="Shapiro H."/>
            <person name="Sukno S."/>
            <person name="Tamayo-Ramos J.A."/>
            <person name="Tisch D."/>
            <person name="Wiest A."/>
            <person name="Wilkinson H.H."/>
            <person name="Zhang M."/>
            <person name="Coutinho P.M."/>
            <person name="Kenerley C.M."/>
            <person name="Monte E."/>
            <person name="Baker S.E."/>
            <person name="Grigoriev I.V."/>
        </authorList>
    </citation>
    <scope>NUCLEOTIDE SEQUENCE [LARGE SCALE GENOMIC DNA]</scope>
    <source>
        <strain evidence="3">Gv29-8 / FGSC 10586</strain>
    </source>
</reference>
<organism evidence="2 3">
    <name type="scientific">Hypocrea virens (strain Gv29-8 / FGSC 10586)</name>
    <name type="common">Gliocladium virens</name>
    <name type="synonym">Trichoderma virens</name>
    <dbReference type="NCBI Taxonomy" id="413071"/>
    <lineage>
        <taxon>Eukaryota</taxon>
        <taxon>Fungi</taxon>
        <taxon>Dikarya</taxon>
        <taxon>Ascomycota</taxon>
        <taxon>Pezizomycotina</taxon>
        <taxon>Sordariomycetes</taxon>
        <taxon>Hypocreomycetidae</taxon>
        <taxon>Hypocreales</taxon>
        <taxon>Hypocreaceae</taxon>
        <taxon>Trichoderma</taxon>
    </lineage>
</organism>
<dbReference type="eggNOG" id="ENOG502TDBJ">
    <property type="taxonomic scope" value="Eukaryota"/>
</dbReference>
<name>G9N333_HYPVG</name>
<dbReference type="InterPro" id="IPR031837">
    <property type="entry name" value="DUF5071"/>
</dbReference>
<dbReference type="AlphaFoldDB" id="G9N333"/>
<dbReference type="Proteomes" id="UP000007115">
    <property type="component" value="Unassembled WGS sequence"/>
</dbReference>
<dbReference type="OrthoDB" id="2969215at2759"/>